<keyword evidence="4" id="KW-1185">Reference proteome</keyword>
<evidence type="ECO:0000313" key="2">
    <source>
        <dbReference type="EMBL" id="PLR99003.1"/>
    </source>
</evidence>
<reference evidence="2 4" key="2">
    <citation type="submission" date="2017-12" db="EMBL/GenBank/DDBJ databases">
        <title>Comparative Functional Genomics of Dry Heat Resistant strains isolated from the Viking Spacecraft.</title>
        <authorList>
            <person name="Seuylemezian A."/>
            <person name="Cooper K."/>
            <person name="Vaishampayan P."/>
        </authorList>
    </citation>
    <scope>NUCLEOTIDE SEQUENCE [LARGE SCALE GENOMIC DNA]</scope>
    <source>
        <strain evidence="2 4">ATCC 29669</strain>
    </source>
</reference>
<evidence type="ECO:0000313" key="1">
    <source>
        <dbReference type="EMBL" id="PLR81021.1"/>
    </source>
</evidence>
<dbReference type="CDD" id="cd06464">
    <property type="entry name" value="ACD_sHsps-like"/>
    <property type="match status" value="1"/>
</dbReference>
<evidence type="ECO:0000313" key="4">
    <source>
        <dbReference type="Proteomes" id="UP000235114"/>
    </source>
</evidence>
<organism evidence="1 3">
    <name type="scientific">Bacillus canaveralius</name>
    <dbReference type="NCBI Taxonomy" id="1403243"/>
    <lineage>
        <taxon>Bacteria</taxon>
        <taxon>Bacillati</taxon>
        <taxon>Bacillota</taxon>
        <taxon>Bacilli</taxon>
        <taxon>Bacillales</taxon>
        <taxon>Bacillaceae</taxon>
        <taxon>Bacillus</taxon>
    </lineage>
</organism>
<reference evidence="1 3" key="1">
    <citation type="submission" date="2017-11" db="EMBL/GenBank/DDBJ databases">
        <title>Comparitive Functional Genomics of Dry Heat Resistant strains isolated from the Viking Spacecraft.</title>
        <authorList>
            <person name="Seuylemezian A."/>
            <person name="Cooper K."/>
            <person name="Vaishampayan P."/>
        </authorList>
    </citation>
    <scope>NUCLEOTIDE SEQUENCE [LARGE SCALE GENOMIC DNA]</scope>
    <source>
        <strain evidence="1 3">M4.6</strain>
    </source>
</reference>
<protein>
    <submittedName>
        <fullName evidence="1">Spore coat protein</fullName>
    </submittedName>
</protein>
<dbReference type="InterPro" id="IPR008978">
    <property type="entry name" value="HSP20-like_chaperone"/>
</dbReference>
<dbReference type="Proteomes" id="UP000235114">
    <property type="component" value="Unassembled WGS sequence"/>
</dbReference>
<dbReference type="RefSeq" id="WP_101578394.1">
    <property type="nucleotide sequence ID" value="NZ_PGVA01000041.1"/>
</dbReference>
<dbReference type="Proteomes" id="UP000234951">
    <property type="component" value="Unassembled WGS sequence"/>
</dbReference>
<comment type="caution">
    <text evidence="1">The sequence shown here is derived from an EMBL/GenBank/DDBJ whole genome shotgun (WGS) entry which is preliminary data.</text>
</comment>
<accession>A0A2N5GJ26</accession>
<dbReference type="AlphaFoldDB" id="A0A2N5GJ26"/>
<name>A0A2N5GJ26_9BACI</name>
<dbReference type="EMBL" id="PGVD01000019">
    <property type="protein sequence ID" value="PLR99003.1"/>
    <property type="molecule type" value="Genomic_DNA"/>
</dbReference>
<sequence>MFPWNLFPINKDMKNMMKQVKPEEIEKHIEEMMSKMFPPNMQDMINPKEFASAVNPVPHDARKQSIVPLEEAVFETHDFVFVRIPIRNQEWLHNMKLSHTSNQMIVEHIPEDDDKHTITLPALVRKKGATARHKDGMLEIRIPKSVNMQFSEIDITDVL</sequence>
<dbReference type="SUPFAM" id="SSF49764">
    <property type="entry name" value="HSP20-like chaperones"/>
    <property type="match status" value="1"/>
</dbReference>
<evidence type="ECO:0000313" key="3">
    <source>
        <dbReference type="Proteomes" id="UP000234951"/>
    </source>
</evidence>
<dbReference type="Gene3D" id="2.60.40.790">
    <property type="match status" value="1"/>
</dbReference>
<dbReference type="OrthoDB" id="2905328at2"/>
<gene>
    <name evidence="1" type="ORF">CU635_16025</name>
    <name evidence="2" type="ORF">CVD25_06925</name>
</gene>
<dbReference type="EMBL" id="PGVA01000041">
    <property type="protein sequence ID" value="PLR81021.1"/>
    <property type="molecule type" value="Genomic_DNA"/>
</dbReference>
<keyword evidence="1" id="KW-0167">Capsid protein</keyword>
<keyword evidence="1" id="KW-0946">Virion</keyword>
<proteinExistence type="predicted"/>